<evidence type="ECO:0008006" key="3">
    <source>
        <dbReference type="Google" id="ProtNLM"/>
    </source>
</evidence>
<dbReference type="Proteomes" id="UP000323917">
    <property type="component" value="Chromosome"/>
</dbReference>
<evidence type="ECO:0000313" key="1">
    <source>
        <dbReference type="EMBL" id="QEG37753.1"/>
    </source>
</evidence>
<accession>A0A5B9QUY9</accession>
<dbReference type="Pfam" id="PF13711">
    <property type="entry name" value="DUF4160"/>
    <property type="match status" value="1"/>
</dbReference>
<protein>
    <recommendedName>
        <fullName evidence="3">DUF4160 domain-containing protein</fullName>
    </recommendedName>
</protein>
<organism evidence="1 2">
    <name type="scientific">Bythopirellula goksoeyrii</name>
    <dbReference type="NCBI Taxonomy" id="1400387"/>
    <lineage>
        <taxon>Bacteria</taxon>
        <taxon>Pseudomonadati</taxon>
        <taxon>Planctomycetota</taxon>
        <taxon>Planctomycetia</taxon>
        <taxon>Pirellulales</taxon>
        <taxon>Lacipirellulaceae</taxon>
        <taxon>Bythopirellula</taxon>
    </lineage>
</organism>
<gene>
    <name evidence="1" type="ORF">Pr1d_51000</name>
</gene>
<dbReference type="KEGG" id="bgok:Pr1d_51000"/>
<keyword evidence="2" id="KW-1185">Reference proteome</keyword>
<dbReference type="AlphaFoldDB" id="A0A5B9QUY9"/>
<evidence type="ECO:0000313" key="2">
    <source>
        <dbReference type="Proteomes" id="UP000323917"/>
    </source>
</evidence>
<dbReference type="EMBL" id="CP042913">
    <property type="protein sequence ID" value="QEG37753.1"/>
    <property type="molecule type" value="Genomic_DNA"/>
</dbReference>
<name>A0A5B9QUY9_9BACT</name>
<proteinExistence type="predicted"/>
<dbReference type="InterPro" id="IPR025427">
    <property type="entry name" value="DUF4160"/>
</dbReference>
<sequence>MYFLDNKRHNLPHIHARYQSEEAVFAIPDGEILEGGLPPGKIRLVQAWIEIHRQELLDGWQLAVNGELPNKIPPLK</sequence>
<reference evidence="1 2" key="1">
    <citation type="submission" date="2019-08" db="EMBL/GenBank/DDBJ databases">
        <title>Deep-cultivation of Planctomycetes and their phenomic and genomic characterization uncovers novel biology.</title>
        <authorList>
            <person name="Wiegand S."/>
            <person name="Jogler M."/>
            <person name="Boedeker C."/>
            <person name="Pinto D."/>
            <person name="Vollmers J."/>
            <person name="Rivas-Marin E."/>
            <person name="Kohn T."/>
            <person name="Peeters S.H."/>
            <person name="Heuer A."/>
            <person name="Rast P."/>
            <person name="Oberbeckmann S."/>
            <person name="Bunk B."/>
            <person name="Jeske O."/>
            <person name="Meyerdierks A."/>
            <person name="Storesund J.E."/>
            <person name="Kallscheuer N."/>
            <person name="Luecker S."/>
            <person name="Lage O.M."/>
            <person name="Pohl T."/>
            <person name="Merkel B.J."/>
            <person name="Hornburger P."/>
            <person name="Mueller R.-W."/>
            <person name="Bruemmer F."/>
            <person name="Labrenz M."/>
            <person name="Spormann A.M."/>
            <person name="Op den Camp H."/>
            <person name="Overmann J."/>
            <person name="Amann R."/>
            <person name="Jetten M.S.M."/>
            <person name="Mascher T."/>
            <person name="Medema M.H."/>
            <person name="Devos D.P."/>
            <person name="Kaster A.-K."/>
            <person name="Ovreas L."/>
            <person name="Rohde M."/>
            <person name="Galperin M.Y."/>
            <person name="Jogler C."/>
        </authorList>
    </citation>
    <scope>NUCLEOTIDE SEQUENCE [LARGE SCALE GENOMIC DNA]</scope>
    <source>
        <strain evidence="1 2">Pr1d</strain>
    </source>
</reference>